<evidence type="ECO:0000256" key="2">
    <source>
        <dbReference type="ARBA" id="ARBA00012438"/>
    </source>
</evidence>
<dbReference type="Gene3D" id="1.20.5.1930">
    <property type="match status" value="1"/>
</dbReference>
<dbReference type="InterPro" id="IPR050482">
    <property type="entry name" value="Sensor_HK_TwoCompSys"/>
</dbReference>
<dbReference type="GO" id="GO:0016020">
    <property type="term" value="C:membrane"/>
    <property type="evidence" value="ECO:0007669"/>
    <property type="project" value="InterPro"/>
</dbReference>
<dbReference type="SMART" id="SM00387">
    <property type="entry name" value="HATPase_c"/>
    <property type="match status" value="1"/>
</dbReference>
<feature type="transmembrane region" description="Helical" evidence="9">
    <location>
        <begin position="106"/>
        <end position="124"/>
    </location>
</feature>
<keyword evidence="9" id="KW-0472">Membrane</keyword>
<keyword evidence="9" id="KW-1133">Transmembrane helix</keyword>
<dbReference type="Pfam" id="PF07730">
    <property type="entry name" value="HisKA_3"/>
    <property type="match status" value="1"/>
</dbReference>
<dbReference type="Gene3D" id="3.30.565.10">
    <property type="entry name" value="Histidine kinase-like ATPase, C-terminal domain"/>
    <property type="match status" value="1"/>
</dbReference>
<organism evidence="11 12">
    <name type="scientific">Enterococcus devriesei</name>
    <dbReference type="NCBI Taxonomy" id="319970"/>
    <lineage>
        <taxon>Bacteria</taxon>
        <taxon>Bacillati</taxon>
        <taxon>Bacillota</taxon>
        <taxon>Bacilli</taxon>
        <taxon>Lactobacillales</taxon>
        <taxon>Enterococcaceae</taxon>
        <taxon>Enterococcus</taxon>
    </lineage>
</organism>
<evidence type="ECO:0000256" key="6">
    <source>
        <dbReference type="ARBA" id="ARBA00022777"/>
    </source>
</evidence>
<keyword evidence="7" id="KW-0067">ATP-binding</keyword>
<dbReference type="PANTHER" id="PTHR24421">
    <property type="entry name" value="NITRATE/NITRITE SENSOR PROTEIN NARX-RELATED"/>
    <property type="match status" value="1"/>
</dbReference>
<keyword evidence="9" id="KW-0812">Transmembrane</keyword>
<comment type="catalytic activity">
    <reaction evidence="1">
        <text>ATP + protein L-histidine = ADP + protein N-phospho-L-histidine.</text>
        <dbReference type="EC" id="2.7.13.3"/>
    </reaction>
</comment>
<dbReference type="Proteomes" id="UP000183700">
    <property type="component" value="Unassembled WGS sequence"/>
</dbReference>
<evidence type="ECO:0000256" key="9">
    <source>
        <dbReference type="SAM" id="Phobius"/>
    </source>
</evidence>
<dbReference type="STRING" id="319970.RV00_GL000152"/>
<keyword evidence="8" id="KW-0902">Two-component regulatory system</keyword>
<evidence type="ECO:0000256" key="8">
    <source>
        <dbReference type="ARBA" id="ARBA00023012"/>
    </source>
</evidence>
<dbReference type="InterPro" id="IPR036890">
    <property type="entry name" value="HATPase_C_sf"/>
</dbReference>
<dbReference type="CDD" id="cd16917">
    <property type="entry name" value="HATPase_UhpB-NarQ-NarX-like"/>
    <property type="match status" value="1"/>
</dbReference>
<dbReference type="AlphaFoldDB" id="A0A1L8SYT5"/>
<keyword evidence="6" id="KW-0418">Kinase</keyword>
<keyword evidence="5" id="KW-0547">Nucleotide-binding</keyword>
<feature type="domain" description="Histidine kinase/HSP90-like ATPase" evidence="10">
    <location>
        <begin position="288"/>
        <end position="377"/>
    </location>
</feature>
<evidence type="ECO:0000256" key="1">
    <source>
        <dbReference type="ARBA" id="ARBA00000085"/>
    </source>
</evidence>
<sequence>MKLFFSFENKYFITKRVQKMQSLNNYWVDFFFLEVIGILLIFQQGFQPQMIIYLLISILLAGPALLLPKMLGQTVGVFPLLILSFFWPTLLVFLPANLRIAWRDEIVWSWVLIVLIVPFFQGTYSVSENLLLFCLNCFAVLLAWRGKKQEEVSEALLQLKDDSWEKQELLKQKNQELIQSQETFIDLEISEERNRIARDIHDNVGHLLSSAIIQLGAIEAINQNEPLKKPLNQLRSTIHTGMDNIRESVHDLHETSLSFEKGLDLLLADFQFCAVELRGEVPNHLNQEQERTLLMILKEALANVMKHSNATKVTLSFNEMPAFYRLQILDNGTLTKRNGDGIGLKSMRQRVTKIGGQLHVAQTPNNFMIHVILPKNTHTSLRSNR</sequence>
<name>A0A1L8SYT5_9ENTE</name>
<evidence type="ECO:0000256" key="3">
    <source>
        <dbReference type="ARBA" id="ARBA00022553"/>
    </source>
</evidence>
<keyword evidence="4" id="KW-0808">Transferase</keyword>
<dbReference type="GO" id="GO:0005524">
    <property type="term" value="F:ATP binding"/>
    <property type="evidence" value="ECO:0007669"/>
    <property type="project" value="UniProtKB-KW"/>
</dbReference>
<dbReference type="GO" id="GO:0046983">
    <property type="term" value="F:protein dimerization activity"/>
    <property type="evidence" value="ECO:0007669"/>
    <property type="project" value="InterPro"/>
</dbReference>
<feature type="transmembrane region" description="Helical" evidence="9">
    <location>
        <begin position="74"/>
        <end position="94"/>
    </location>
</feature>
<keyword evidence="3" id="KW-0597">Phosphoprotein</keyword>
<evidence type="ECO:0000256" key="5">
    <source>
        <dbReference type="ARBA" id="ARBA00022741"/>
    </source>
</evidence>
<dbReference type="InterPro" id="IPR003594">
    <property type="entry name" value="HATPase_dom"/>
</dbReference>
<feature type="transmembrane region" description="Helical" evidence="9">
    <location>
        <begin position="26"/>
        <end position="43"/>
    </location>
</feature>
<evidence type="ECO:0000313" key="12">
    <source>
        <dbReference type="Proteomes" id="UP000183700"/>
    </source>
</evidence>
<protein>
    <recommendedName>
        <fullName evidence="2">histidine kinase</fullName>
        <ecNumber evidence="2">2.7.13.3</ecNumber>
    </recommendedName>
</protein>
<dbReference type="InterPro" id="IPR011712">
    <property type="entry name" value="Sig_transdc_His_kin_sub3_dim/P"/>
</dbReference>
<evidence type="ECO:0000256" key="7">
    <source>
        <dbReference type="ARBA" id="ARBA00022840"/>
    </source>
</evidence>
<gene>
    <name evidence="11" type="ORF">RV00_GL000152</name>
</gene>
<dbReference type="EMBL" id="JXKM01000001">
    <property type="protein sequence ID" value="OJG37195.1"/>
    <property type="molecule type" value="Genomic_DNA"/>
</dbReference>
<evidence type="ECO:0000256" key="4">
    <source>
        <dbReference type="ARBA" id="ARBA00022679"/>
    </source>
</evidence>
<evidence type="ECO:0000313" key="11">
    <source>
        <dbReference type="EMBL" id="OJG37195.1"/>
    </source>
</evidence>
<keyword evidence="12" id="KW-1185">Reference proteome</keyword>
<dbReference type="SUPFAM" id="SSF55874">
    <property type="entry name" value="ATPase domain of HSP90 chaperone/DNA topoisomerase II/histidine kinase"/>
    <property type="match status" value="1"/>
</dbReference>
<feature type="transmembrane region" description="Helical" evidence="9">
    <location>
        <begin position="50"/>
        <end position="68"/>
    </location>
</feature>
<dbReference type="EC" id="2.7.13.3" evidence="2"/>
<evidence type="ECO:0000259" key="10">
    <source>
        <dbReference type="SMART" id="SM00387"/>
    </source>
</evidence>
<accession>A0A1L8SYT5</accession>
<proteinExistence type="predicted"/>
<comment type="caution">
    <text evidence="11">The sequence shown here is derived from an EMBL/GenBank/DDBJ whole genome shotgun (WGS) entry which is preliminary data.</text>
</comment>
<dbReference type="PANTHER" id="PTHR24421:SF10">
    <property type="entry name" value="NITRATE_NITRITE SENSOR PROTEIN NARQ"/>
    <property type="match status" value="1"/>
</dbReference>
<reference evidence="11 12" key="1">
    <citation type="submission" date="2014-12" db="EMBL/GenBank/DDBJ databases">
        <title>Draft genome sequences of 29 type strains of Enterococci.</title>
        <authorList>
            <person name="Zhong Z."/>
            <person name="Sun Z."/>
            <person name="Liu W."/>
            <person name="Zhang W."/>
            <person name="Zhang H."/>
        </authorList>
    </citation>
    <scope>NUCLEOTIDE SEQUENCE [LARGE SCALE GENOMIC DNA]</scope>
    <source>
        <strain evidence="11 12">DSM 22802</strain>
    </source>
</reference>
<dbReference type="GO" id="GO:0000155">
    <property type="term" value="F:phosphorelay sensor kinase activity"/>
    <property type="evidence" value="ECO:0007669"/>
    <property type="project" value="InterPro"/>
</dbReference>